<evidence type="ECO:0000313" key="2">
    <source>
        <dbReference type="Proteomes" id="UP000030653"/>
    </source>
</evidence>
<dbReference type="RefSeq" id="XP_040631514.1">
    <property type="nucleotide sequence ID" value="XM_040771001.1"/>
</dbReference>
<accession>M5G8V8</accession>
<reference evidence="1 2" key="1">
    <citation type="journal article" date="2012" name="Science">
        <title>The Paleozoic origin of enzymatic lignin decomposition reconstructed from 31 fungal genomes.</title>
        <authorList>
            <person name="Floudas D."/>
            <person name="Binder M."/>
            <person name="Riley R."/>
            <person name="Barry K."/>
            <person name="Blanchette R.A."/>
            <person name="Henrissat B."/>
            <person name="Martinez A.T."/>
            <person name="Otillar R."/>
            <person name="Spatafora J.W."/>
            <person name="Yadav J.S."/>
            <person name="Aerts A."/>
            <person name="Benoit I."/>
            <person name="Boyd A."/>
            <person name="Carlson A."/>
            <person name="Copeland A."/>
            <person name="Coutinho P.M."/>
            <person name="de Vries R.P."/>
            <person name="Ferreira P."/>
            <person name="Findley K."/>
            <person name="Foster B."/>
            <person name="Gaskell J."/>
            <person name="Glotzer D."/>
            <person name="Gorecki P."/>
            <person name="Heitman J."/>
            <person name="Hesse C."/>
            <person name="Hori C."/>
            <person name="Igarashi K."/>
            <person name="Jurgens J.A."/>
            <person name="Kallen N."/>
            <person name="Kersten P."/>
            <person name="Kohler A."/>
            <person name="Kuees U."/>
            <person name="Kumar T.K.A."/>
            <person name="Kuo A."/>
            <person name="LaButti K."/>
            <person name="Larrondo L.F."/>
            <person name="Lindquist E."/>
            <person name="Ling A."/>
            <person name="Lombard V."/>
            <person name="Lucas S."/>
            <person name="Lundell T."/>
            <person name="Martin R."/>
            <person name="McLaughlin D.J."/>
            <person name="Morgenstern I."/>
            <person name="Morin E."/>
            <person name="Murat C."/>
            <person name="Nagy L.G."/>
            <person name="Nolan M."/>
            <person name="Ohm R.A."/>
            <person name="Patyshakuliyeva A."/>
            <person name="Rokas A."/>
            <person name="Ruiz-Duenas F.J."/>
            <person name="Sabat G."/>
            <person name="Salamov A."/>
            <person name="Samejima M."/>
            <person name="Schmutz J."/>
            <person name="Slot J.C."/>
            <person name="St John F."/>
            <person name="Stenlid J."/>
            <person name="Sun H."/>
            <person name="Sun S."/>
            <person name="Syed K."/>
            <person name="Tsang A."/>
            <person name="Wiebenga A."/>
            <person name="Young D."/>
            <person name="Pisabarro A."/>
            <person name="Eastwood D.C."/>
            <person name="Martin F."/>
            <person name="Cullen D."/>
            <person name="Grigoriev I.V."/>
            <person name="Hibbett D.S."/>
        </authorList>
    </citation>
    <scope>NUCLEOTIDE SEQUENCE [LARGE SCALE GENOMIC DNA]</scope>
    <source>
        <strain evidence="1 2">DJM-731 SS1</strain>
    </source>
</reference>
<dbReference type="STRING" id="1858805.M5G8V8"/>
<dbReference type="Proteomes" id="UP000030653">
    <property type="component" value="Unassembled WGS sequence"/>
</dbReference>
<dbReference type="GeneID" id="63686063"/>
<sequence length="272" mass="30125">MASQRLTLDRTQVHQTAEALIPIHTQLVNYATALTNLANSRKELVTALEAFSGMEHVCAEPLDTLKKALDIWQPARDADVRCAKKWVEECALMGDELQTWVENVHQQEKSYDALIVRTNAKIRHANQVYEDIMERTDSVAADCERRKYLDAIDRMGKVMNMATAAHSSSQTSQHDDSLASGCARVLKLAESEWSRIVESLPSMPDDRLATMVGECEDMDGPSMEDLSNGSSSTACDFDISALNEVNYQAPFQPCSSADLGIDGPISRCCHLQ</sequence>
<dbReference type="HOGENOM" id="CLU_1023154_0_0_1"/>
<protein>
    <submittedName>
        <fullName evidence="1">Uncharacterized protein</fullName>
    </submittedName>
</protein>
<dbReference type="AlphaFoldDB" id="M5G8V8"/>
<proteinExistence type="predicted"/>
<gene>
    <name evidence="1" type="ORF">DACRYDRAFT_13844</name>
</gene>
<evidence type="ECO:0000313" key="1">
    <source>
        <dbReference type="EMBL" id="EJU04620.1"/>
    </source>
</evidence>
<keyword evidence="2" id="KW-1185">Reference proteome</keyword>
<dbReference type="EMBL" id="JH795857">
    <property type="protein sequence ID" value="EJU04620.1"/>
    <property type="molecule type" value="Genomic_DNA"/>
</dbReference>
<organism evidence="1 2">
    <name type="scientific">Dacryopinax primogenitus (strain DJM 731)</name>
    <name type="common">Brown rot fungus</name>
    <dbReference type="NCBI Taxonomy" id="1858805"/>
    <lineage>
        <taxon>Eukaryota</taxon>
        <taxon>Fungi</taxon>
        <taxon>Dikarya</taxon>
        <taxon>Basidiomycota</taxon>
        <taxon>Agaricomycotina</taxon>
        <taxon>Dacrymycetes</taxon>
        <taxon>Dacrymycetales</taxon>
        <taxon>Dacrymycetaceae</taxon>
        <taxon>Dacryopinax</taxon>
    </lineage>
</organism>
<name>M5G8V8_DACPD</name>